<comment type="caution">
    <text evidence="1">The sequence shown here is derived from an EMBL/GenBank/DDBJ whole genome shotgun (WGS) entry which is preliminary data.</text>
</comment>
<gene>
    <name evidence="1" type="ORF">Goari_017294</name>
</gene>
<evidence type="ECO:0008006" key="3">
    <source>
        <dbReference type="Google" id="ProtNLM"/>
    </source>
</evidence>
<protein>
    <recommendedName>
        <fullName evidence="3">SHSP domain-containing protein</fullName>
    </recommendedName>
</protein>
<name>A0A7J8WMF1_GOSAI</name>
<dbReference type="AlphaFoldDB" id="A0A7J8WMF1"/>
<evidence type="ECO:0000313" key="2">
    <source>
        <dbReference type="Proteomes" id="UP000593577"/>
    </source>
</evidence>
<evidence type="ECO:0000313" key="1">
    <source>
        <dbReference type="EMBL" id="MBA0675769.1"/>
    </source>
</evidence>
<proteinExistence type="predicted"/>
<dbReference type="CDD" id="cd06464">
    <property type="entry name" value="ACD_sHsps-like"/>
    <property type="match status" value="1"/>
</dbReference>
<dbReference type="EMBL" id="JABFAA010000002">
    <property type="protein sequence ID" value="MBA0675769.1"/>
    <property type="molecule type" value="Genomic_DNA"/>
</dbReference>
<reference evidence="1 2" key="1">
    <citation type="journal article" date="2019" name="Genome Biol. Evol.">
        <title>Insights into the evolution of the New World diploid cottons (Gossypium, subgenus Houzingenia) based on genome sequencing.</title>
        <authorList>
            <person name="Grover C.E."/>
            <person name="Arick M.A. 2nd"/>
            <person name="Thrash A."/>
            <person name="Conover J.L."/>
            <person name="Sanders W.S."/>
            <person name="Peterson D.G."/>
            <person name="Frelichowski J.E."/>
            <person name="Scheffler J.A."/>
            <person name="Scheffler B.E."/>
            <person name="Wendel J.F."/>
        </authorList>
    </citation>
    <scope>NUCLEOTIDE SEQUENCE [LARGE SCALE GENOMIC DNA]</scope>
    <source>
        <strain evidence="1">185</strain>
        <tissue evidence="1">Leaf</tissue>
    </source>
</reference>
<keyword evidence="2" id="KW-1185">Reference proteome</keyword>
<organism evidence="1 2">
    <name type="scientific">Gossypium aridum</name>
    <name type="common">American cotton</name>
    <name type="synonym">Erioxylum aridum</name>
    <dbReference type="NCBI Taxonomy" id="34290"/>
    <lineage>
        <taxon>Eukaryota</taxon>
        <taxon>Viridiplantae</taxon>
        <taxon>Streptophyta</taxon>
        <taxon>Embryophyta</taxon>
        <taxon>Tracheophyta</taxon>
        <taxon>Spermatophyta</taxon>
        <taxon>Magnoliopsida</taxon>
        <taxon>eudicotyledons</taxon>
        <taxon>Gunneridae</taxon>
        <taxon>Pentapetalae</taxon>
        <taxon>rosids</taxon>
        <taxon>malvids</taxon>
        <taxon>Malvales</taxon>
        <taxon>Malvaceae</taxon>
        <taxon>Malvoideae</taxon>
        <taxon>Gossypium</taxon>
    </lineage>
</organism>
<sequence length="160" mass="18510">MRIHPSPKKRNIAIQYEMDPRPEAERPRKKLRRLPHLFGRVLELPFRSDADVTVEESSDRFKFVAETDERIGDVVRAHAMEIHPGVTRIVIRSENLVDFRSLDHIVLDMWRFRLPEMARPELASAIYEDGELIVTVPKGELGGGMRNGNTNNNNRFVLVQ</sequence>
<dbReference type="PANTHER" id="PTHR33879:SF3">
    <property type="entry name" value="17.6 KDA CLASS II HEAT SHOCK PROTEIN-RELATED"/>
    <property type="match status" value="1"/>
</dbReference>
<accession>A0A7J8WMF1</accession>
<dbReference type="PANTHER" id="PTHR33879">
    <property type="entry name" value="17.6 KDA CLASS II HEAT SHOCK PROTEIN-RELATED"/>
    <property type="match status" value="1"/>
</dbReference>
<dbReference type="Proteomes" id="UP000593577">
    <property type="component" value="Unassembled WGS sequence"/>
</dbReference>